<evidence type="ECO:0008006" key="3">
    <source>
        <dbReference type="Google" id="ProtNLM"/>
    </source>
</evidence>
<dbReference type="PANTHER" id="PTHR11439">
    <property type="entry name" value="GAG-POL-RELATED RETROTRANSPOSON"/>
    <property type="match status" value="1"/>
</dbReference>
<gene>
    <name evidence="1" type="ORF">MERR_LOCUS27714</name>
</gene>
<sequence length="129" mass="14618">MYKTLFILENEDDMMMVQIYVDDIIFGGTSEKLVQNFVKHGGRIEFKEARTPMSTTTKIGKDEDGEDVDVKLYRGMIGSLLYLTASRPDLCFSVGVVLVIRPNQNSPIFKLKKILRYCQGNCQSGDLLL</sequence>
<evidence type="ECO:0000313" key="1">
    <source>
        <dbReference type="EMBL" id="CAA7040479.1"/>
    </source>
</evidence>
<organism evidence="1 2">
    <name type="scientific">Microthlaspi erraticum</name>
    <dbReference type="NCBI Taxonomy" id="1685480"/>
    <lineage>
        <taxon>Eukaryota</taxon>
        <taxon>Viridiplantae</taxon>
        <taxon>Streptophyta</taxon>
        <taxon>Embryophyta</taxon>
        <taxon>Tracheophyta</taxon>
        <taxon>Spermatophyta</taxon>
        <taxon>Magnoliopsida</taxon>
        <taxon>eudicotyledons</taxon>
        <taxon>Gunneridae</taxon>
        <taxon>Pentapetalae</taxon>
        <taxon>rosids</taxon>
        <taxon>malvids</taxon>
        <taxon>Brassicales</taxon>
        <taxon>Brassicaceae</taxon>
        <taxon>Coluteocarpeae</taxon>
        <taxon>Microthlaspi</taxon>
    </lineage>
</organism>
<proteinExistence type="predicted"/>
<dbReference type="EMBL" id="CACVBM020001229">
    <property type="protein sequence ID" value="CAA7040479.1"/>
    <property type="molecule type" value="Genomic_DNA"/>
</dbReference>
<keyword evidence="2" id="KW-1185">Reference proteome</keyword>
<dbReference type="PANTHER" id="PTHR11439:SF486">
    <property type="entry name" value="RLK (RECEPTOR-LIKE KINASE) PROTEIN, PUTATIVE-RELATED"/>
    <property type="match status" value="1"/>
</dbReference>
<dbReference type="OrthoDB" id="1932046at2759"/>
<reference evidence="1" key="1">
    <citation type="submission" date="2020-01" db="EMBL/GenBank/DDBJ databases">
        <authorList>
            <person name="Mishra B."/>
        </authorList>
    </citation>
    <scope>NUCLEOTIDE SEQUENCE [LARGE SCALE GENOMIC DNA]</scope>
</reference>
<name>A0A6D2JTC2_9BRAS</name>
<dbReference type="AlphaFoldDB" id="A0A6D2JTC2"/>
<evidence type="ECO:0000313" key="2">
    <source>
        <dbReference type="Proteomes" id="UP000467841"/>
    </source>
</evidence>
<dbReference type="Proteomes" id="UP000467841">
    <property type="component" value="Unassembled WGS sequence"/>
</dbReference>
<comment type="caution">
    <text evidence="1">The sequence shown here is derived from an EMBL/GenBank/DDBJ whole genome shotgun (WGS) entry which is preliminary data.</text>
</comment>
<accession>A0A6D2JTC2</accession>
<protein>
    <recommendedName>
        <fullName evidence="3">Reverse transcriptase Ty1/copia-type domain-containing protein</fullName>
    </recommendedName>
</protein>